<gene>
    <name evidence="1" type="ORF">K469DRAFT_707523</name>
</gene>
<organism evidence="1 2">
    <name type="scientific">Zopfia rhizophila CBS 207.26</name>
    <dbReference type="NCBI Taxonomy" id="1314779"/>
    <lineage>
        <taxon>Eukaryota</taxon>
        <taxon>Fungi</taxon>
        <taxon>Dikarya</taxon>
        <taxon>Ascomycota</taxon>
        <taxon>Pezizomycotina</taxon>
        <taxon>Dothideomycetes</taxon>
        <taxon>Dothideomycetes incertae sedis</taxon>
        <taxon>Zopfiaceae</taxon>
        <taxon>Zopfia</taxon>
    </lineage>
</organism>
<sequence length="57" mass="6477">AELTTEIVKALPHRLIEIKIEAECIVVVLPSFIKNSIEFISSGRNLIPEGRFEARER</sequence>
<dbReference type="Proteomes" id="UP000800200">
    <property type="component" value="Unassembled WGS sequence"/>
</dbReference>
<evidence type="ECO:0000313" key="2">
    <source>
        <dbReference type="Proteomes" id="UP000800200"/>
    </source>
</evidence>
<dbReference type="AlphaFoldDB" id="A0A6A6E1L6"/>
<keyword evidence="2" id="KW-1185">Reference proteome</keyword>
<protein>
    <submittedName>
        <fullName evidence="1">Uncharacterized protein</fullName>
    </submittedName>
</protein>
<reference evidence="1" key="1">
    <citation type="journal article" date="2020" name="Stud. Mycol.">
        <title>101 Dothideomycetes genomes: a test case for predicting lifestyles and emergence of pathogens.</title>
        <authorList>
            <person name="Haridas S."/>
            <person name="Albert R."/>
            <person name="Binder M."/>
            <person name="Bloem J."/>
            <person name="Labutti K."/>
            <person name="Salamov A."/>
            <person name="Andreopoulos B."/>
            <person name="Baker S."/>
            <person name="Barry K."/>
            <person name="Bills G."/>
            <person name="Bluhm B."/>
            <person name="Cannon C."/>
            <person name="Castanera R."/>
            <person name="Culley D."/>
            <person name="Daum C."/>
            <person name="Ezra D."/>
            <person name="Gonzalez J."/>
            <person name="Henrissat B."/>
            <person name="Kuo A."/>
            <person name="Liang C."/>
            <person name="Lipzen A."/>
            <person name="Lutzoni F."/>
            <person name="Magnuson J."/>
            <person name="Mondo S."/>
            <person name="Nolan M."/>
            <person name="Ohm R."/>
            <person name="Pangilinan J."/>
            <person name="Park H.-J."/>
            <person name="Ramirez L."/>
            <person name="Alfaro M."/>
            <person name="Sun H."/>
            <person name="Tritt A."/>
            <person name="Yoshinaga Y."/>
            <person name="Zwiers L.-H."/>
            <person name="Turgeon B."/>
            <person name="Goodwin S."/>
            <person name="Spatafora J."/>
            <person name="Crous P."/>
            <person name="Grigoriev I."/>
        </authorList>
    </citation>
    <scope>NUCLEOTIDE SEQUENCE</scope>
    <source>
        <strain evidence="1">CBS 207.26</strain>
    </source>
</reference>
<dbReference type="EMBL" id="ML994632">
    <property type="protein sequence ID" value="KAF2185847.1"/>
    <property type="molecule type" value="Genomic_DNA"/>
</dbReference>
<evidence type="ECO:0000313" key="1">
    <source>
        <dbReference type="EMBL" id="KAF2185847.1"/>
    </source>
</evidence>
<feature type="non-terminal residue" evidence="1">
    <location>
        <position position="1"/>
    </location>
</feature>
<name>A0A6A6E1L6_9PEZI</name>
<accession>A0A6A6E1L6</accession>
<proteinExistence type="predicted"/>